<dbReference type="Proteomes" id="UP000037288">
    <property type="component" value="Unassembled WGS sequence"/>
</dbReference>
<gene>
    <name evidence="1" type="ORF">AC230_21345</name>
</gene>
<evidence type="ECO:0000313" key="2">
    <source>
        <dbReference type="Proteomes" id="UP000037288"/>
    </source>
</evidence>
<sequence length="63" mass="6493">MGVFMRRLAVVLLGILAFFGFAVPSASAVSDHNGLRTCSFGDAIGPVESPIAVTVGLPDCLMP</sequence>
<evidence type="ECO:0000313" key="1">
    <source>
        <dbReference type="EMBL" id="KNB50507.1"/>
    </source>
</evidence>
<keyword evidence="2" id="KW-1185">Reference proteome</keyword>
<protein>
    <submittedName>
        <fullName evidence="1">Uncharacterized protein</fullName>
    </submittedName>
</protein>
<dbReference type="EMBL" id="LFXA01000014">
    <property type="protein sequence ID" value="KNB50507.1"/>
    <property type="molecule type" value="Genomic_DNA"/>
</dbReference>
<name>A0A0K9XCX7_9ACTN</name>
<organism evidence="1 2">
    <name type="scientific">Streptomyces caatingaensis</name>
    <dbReference type="NCBI Taxonomy" id="1678637"/>
    <lineage>
        <taxon>Bacteria</taxon>
        <taxon>Bacillati</taxon>
        <taxon>Actinomycetota</taxon>
        <taxon>Actinomycetes</taxon>
        <taxon>Kitasatosporales</taxon>
        <taxon>Streptomycetaceae</taxon>
        <taxon>Streptomyces</taxon>
    </lineage>
</organism>
<reference evidence="2" key="1">
    <citation type="submission" date="2015-07" db="EMBL/GenBank/DDBJ databases">
        <title>Draft genome sequence of Streptomyces sp. CMAA 1322, a bacterium isolated from Caatinga biome, from dry forest semiarid of Brazil.</title>
        <authorList>
            <person name="Santos S.N."/>
            <person name="Gacesa R."/>
            <person name="Taketani R.G."/>
            <person name="Long P.F."/>
            <person name="Melo I.S."/>
        </authorList>
    </citation>
    <scope>NUCLEOTIDE SEQUENCE [LARGE SCALE GENOMIC DNA]</scope>
    <source>
        <strain evidence="2">CMAA 1322</strain>
    </source>
</reference>
<proteinExistence type="predicted"/>
<dbReference type="AlphaFoldDB" id="A0A0K9XCX7"/>
<dbReference type="PATRIC" id="fig|1678637.3.peg.4579"/>
<comment type="caution">
    <text evidence="1">The sequence shown here is derived from an EMBL/GenBank/DDBJ whole genome shotgun (WGS) entry which is preliminary data.</text>
</comment>
<accession>A0A0K9XCX7</accession>